<dbReference type="Pfam" id="PF17906">
    <property type="entry name" value="HTH_48"/>
    <property type="match status" value="1"/>
</dbReference>
<comment type="caution">
    <text evidence="2">The sequence shown here is derived from an EMBL/GenBank/DDBJ whole genome shotgun (WGS) entry which is preliminary data.</text>
</comment>
<gene>
    <name evidence="2" type="ORF">TNIN_346401</name>
</gene>
<dbReference type="Proteomes" id="UP000886998">
    <property type="component" value="Unassembled WGS sequence"/>
</dbReference>
<proteinExistence type="predicted"/>
<evidence type="ECO:0000313" key="3">
    <source>
        <dbReference type="Proteomes" id="UP000886998"/>
    </source>
</evidence>
<name>A0A8X7C303_9ARAC</name>
<dbReference type="AlphaFoldDB" id="A0A8X7C303"/>
<evidence type="ECO:0000313" key="2">
    <source>
        <dbReference type="EMBL" id="GFY53580.1"/>
    </source>
</evidence>
<feature type="domain" description="Mos1 transposase HTH" evidence="1">
    <location>
        <begin position="34"/>
        <end position="63"/>
    </location>
</feature>
<protein>
    <recommendedName>
        <fullName evidence="1">Mos1 transposase HTH domain-containing protein</fullName>
    </recommendedName>
</protein>
<dbReference type="InterPro" id="IPR041426">
    <property type="entry name" value="Mos1_HTH"/>
</dbReference>
<dbReference type="OrthoDB" id="7552475at2759"/>
<dbReference type="Gene3D" id="1.10.10.1450">
    <property type="match status" value="1"/>
</dbReference>
<organism evidence="2 3">
    <name type="scientific">Trichonephila inaurata madagascariensis</name>
    <dbReference type="NCBI Taxonomy" id="2747483"/>
    <lineage>
        <taxon>Eukaryota</taxon>
        <taxon>Metazoa</taxon>
        <taxon>Ecdysozoa</taxon>
        <taxon>Arthropoda</taxon>
        <taxon>Chelicerata</taxon>
        <taxon>Arachnida</taxon>
        <taxon>Araneae</taxon>
        <taxon>Araneomorphae</taxon>
        <taxon>Entelegynae</taxon>
        <taxon>Araneoidea</taxon>
        <taxon>Nephilidae</taxon>
        <taxon>Trichonephila</taxon>
        <taxon>Trichonephila inaurata</taxon>
    </lineage>
</organism>
<sequence length="105" mass="12011">MIGVLAGVIGFANPMTLESMFGEVGEKMRVENHSHIRHIMLYHFEKGWKATQSFRYINELFGKEQSAKVRVGSGLPVSNQVLPVWRISQEEVGHRISTINLFWQP</sequence>
<reference evidence="2" key="1">
    <citation type="submission" date="2020-08" db="EMBL/GenBank/DDBJ databases">
        <title>Multicomponent nature underlies the extraordinary mechanical properties of spider dragline silk.</title>
        <authorList>
            <person name="Kono N."/>
            <person name="Nakamura H."/>
            <person name="Mori M."/>
            <person name="Yoshida Y."/>
            <person name="Ohtoshi R."/>
            <person name="Malay A.D."/>
            <person name="Moran D.A.P."/>
            <person name="Tomita M."/>
            <person name="Numata K."/>
            <person name="Arakawa K."/>
        </authorList>
    </citation>
    <scope>NUCLEOTIDE SEQUENCE</scope>
</reference>
<accession>A0A8X7C303</accession>
<evidence type="ECO:0000259" key="1">
    <source>
        <dbReference type="Pfam" id="PF17906"/>
    </source>
</evidence>
<keyword evidence="3" id="KW-1185">Reference proteome</keyword>
<dbReference type="EMBL" id="BMAV01009384">
    <property type="protein sequence ID" value="GFY53580.1"/>
    <property type="molecule type" value="Genomic_DNA"/>
</dbReference>